<dbReference type="InterPro" id="IPR050261">
    <property type="entry name" value="FrsA_esterase"/>
</dbReference>
<dbReference type="InterPro" id="IPR029058">
    <property type="entry name" value="AB_hydrolase_fold"/>
</dbReference>
<proteinExistence type="predicted"/>
<evidence type="ECO:0000259" key="1">
    <source>
        <dbReference type="Pfam" id="PF01738"/>
    </source>
</evidence>
<dbReference type="EMBL" id="APBN01000006">
    <property type="protein sequence ID" value="EMT51707.1"/>
    <property type="molecule type" value="Genomic_DNA"/>
</dbReference>
<feature type="domain" description="Dienelactone hydrolase" evidence="1">
    <location>
        <begin position="39"/>
        <end position="265"/>
    </location>
</feature>
<dbReference type="PANTHER" id="PTHR22946:SF0">
    <property type="entry name" value="DIENELACTONE HYDROLASE DOMAIN-CONTAINING PROTEIN"/>
    <property type="match status" value="1"/>
</dbReference>
<dbReference type="AlphaFoldDB" id="M8DE82"/>
<comment type="caution">
    <text evidence="2">The sequence shown here is derived from an EMBL/GenBank/DDBJ whole genome shotgun (WGS) entry which is preliminary data.</text>
</comment>
<dbReference type="Gene3D" id="3.40.50.1820">
    <property type="entry name" value="alpha/beta hydrolase"/>
    <property type="match status" value="1"/>
</dbReference>
<dbReference type="InterPro" id="IPR002925">
    <property type="entry name" value="Dienelactn_hydro"/>
</dbReference>
<dbReference type="PATRIC" id="fig|1300222.3.peg.3186"/>
<dbReference type="RefSeq" id="WP_003389278.1">
    <property type="nucleotide sequence ID" value="NZ_APBN01000006.1"/>
</dbReference>
<gene>
    <name evidence="2" type="ORF">I532_15231</name>
</gene>
<dbReference type="GO" id="GO:0016787">
    <property type="term" value="F:hydrolase activity"/>
    <property type="evidence" value="ECO:0007669"/>
    <property type="project" value="InterPro"/>
</dbReference>
<dbReference type="Proteomes" id="UP000012081">
    <property type="component" value="Unassembled WGS sequence"/>
</dbReference>
<dbReference type="STRING" id="1300222.I532_15231"/>
<evidence type="ECO:0000313" key="2">
    <source>
        <dbReference type="EMBL" id="EMT51707.1"/>
    </source>
</evidence>
<accession>M8DE82</accession>
<dbReference type="PANTHER" id="PTHR22946">
    <property type="entry name" value="DIENELACTONE HYDROLASE DOMAIN-CONTAINING PROTEIN-RELATED"/>
    <property type="match status" value="1"/>
</dbReference>
<name>M8DE82_9BACL</name>
<organism evidence="2 3">
    <name type="scientific">Brevibacillus borstelensis AK1</name>
    <dbReference type="NCBI Taxonomy" id="1300222"/>
    <lineage>
        <taxon>Bacteria</taxon>
        <taxon>Bacillati</taxon>
        <taxon>Bacillota</taxon>
        <taxon>Bacilli</taxon>
        <taxon>Bacillales</taxon>
        <taxon>Paenibacillaceae</taxon>
        <taxon>Brevibacillus</taxon>
    </lineage>
</organism>
<sequence>MFIYDKTLPLSWEEHSVAKKEGYSVRDISYDSPHGGKVPAYLVTPDGRGQTPLPAVLFLHPGQGNRSSFLPEAERLAAQGIVSLLIDAPFLRQELSSELSQAERAVQLVEMMVKKELYIQTVVDLQRAVDLLTSLDIVDADRIGYVGHSYGATWGGVFAGVEKRVKAFVLMAGYSRSTVWHRTSGHPVADLVRQILPKERFEQVFAELEALDAVHYIKNAAPASVLFQFVHNDEFIDKEQADQYSAAASTPREVKWYESDHLFTGCGEAEADRRDWLLKQLG</sequence>
<dbReference type="Pfam" id="PF01738">
    <property type="entry name" value="DLH"/>
    <property type="match status" value="1"/>
</dbReference>
<evidence type="ECO:0000313" key="3">
    <source>
        <dbReference type="Proteomes" id="UP000012081"/>
    </source>
</evidence>
<reference evidence="2 3" key="1">
    <citation type="submission" date="2013-03" db="EMBL/GenBank/DDBJ databases">
        <title>Assembly of a new bacterial strain Brevibacillus borstelensis AK1.</title>
        <authorList>
            <person name="Rajan I."/>
            <person name="PoliReddy D."/>
            <person name="Sugumar T."/>
            <person name="Rathinam K."/>
            <person name="Alqarawi S."/>
            <person name="Khalil A.B."/>
            <person name="Sivakumar N."/>
        </authorList>
    </citation>
    <scope>NUCLEOTIDE SEQUENCE [LARGE SCALE GENOMIC DNA]</scope>
    <source>
        <strain evidence="2 3">AK1</strain>
    </source>
</reference>
<protein>
    <recommendedName>
        <fullName evidence="1">Dienelactone hydrolase domain-containing protein</fullName>
    </recommendedName>
</protein>
<keyword evidence="3" id="KW-1185">Reference proteome</keyword>
<dbReference type="SUPFAM" id="SSF53474">
    <property type="entry name" value="alpha/beta-Hydrolases"/>
    <property type="match status" value="1"/>
</dbReference>
<dbReference type="OrthoDB" id="3668964at2"/>